<evidence type="ECO:0000313" key="3">
    <source>
        <dbReference type="EMBL" id="QGA26198.1"/>
    </source>
</evidence>
<dbReference type="Gene3D" id="1.50.10.140">
    <property type="match status" value="1"/>
</dbReference>
<dbReference type="Pfam" id="PF10091">
    <property type="entry name" value="Glycoamylase"/>
    <property type="match status" value="1"/>
</dbReference>
<evidence type="ECO:0000259" key="2">
    <source>
        <dbReference type="Pfam" id="PF10091"/>
    </source>
</evidence>
<dbReference type="InterPro" id="IPR013783">
    <property type="entry name" value="Ig-like_fold"/>
</dbReference>
<feature type="chain" id="PRO_5025016000" description="Glycoamylase-like domain-containing protein" evidence="1">
    <location>
        <begin position="21"/>
        <end position="724"/>
    </location>
</feature>
<dbReference type="Gene3D" id="2.60.40.10">
    <property type="entry name" value="Immunoglobulins"/>
    <property type="match status" value="1"/>
</dbReference>
<evidence type="ECO:0000256" key="1">
    <source>
        <dbReference type="SAM" id="SignalP"/>
    </source>
</evidence>
<feature type="signal peptide" evidence="1">
    <location>
        <begin position="1"/>
        <end position="20"/>
    </location>
</feature>
<reference evidence="3 4" key="1">
    <citation type="submission" date="2019-10" db="EMBL/GenBank/DDBJ databases">
        <authorList>
            <person name="Dong K."/>
        </authorList>
    </citation>
    <scope>NUCLEOTIDE SEQUENCE [LARGE SCALE GENOMIC DNA]</scope>
    <source>
        <strain evidence="4">dk4302</strain>
    </source>
</reference>
<accession>A0A5Q0QEL0</accession>
<dbReference type="SUPFAM" id="SSF81853">
    <property type="entry name" value="Family 10 polysaccharide lyase"/>
    <property type="match status" value="1"/>
</dbReference>
<feature type="domain" description="Glycoamylase-like" evidence="2">
    <location>
        <begin position="628"/>
        <end position="712"/>
    </location>
</feature>
<dbReference type="AlphaFoldDB" id="A0A5Q0QEL0"/>
<keyword evidence="1" id="KW-0732">Signal</keyword>
<keyword evidence="4" id="KW-1185">Reference proteome</keyword>
<dbReference type="Proteomes" id="UP000326921">
    <property type="component" value="Chromosome"/>
</dbReference>
<gene>
    <name evidence="3" type="ORF">GFH32_07615</name>
</gene>
<organism evidence="3 4">
    <name type="scientific">Sphingobacterium zhuxiongii</name>
    <dbReference type="NCBI Taxonomy" id="2662364"/>
    <lineage>
        <taxon>Bacteria</taxon>
        <taxon>Pseudomonadati</taxon>
        <taxon>Bacteroidota</taxon>
        <taxon>Sphingobacteriia</taxon>
        <taxon>Sphingobacteriales</taxon>
        <taxon>Sphingobacteriaceae</taxon>
        <taxon>Sphingobacterium</taxon>
    </lineage>
</organism>
<dbReference type="RefSeq" id="WP_153510813.1">
    <property type="nucleotide sequence ID" value="NZ_CP045652.1"/>
</dbReference>
<dbReference type="KEGG" id="sphe:GFH32_07615"/>
<dbReference type="InterPro" id="IPR019282">
    <property type="entry name" value="Glycoamylase-like_cons_dom"/>
</dbReference>
<proteinExistence type="predicted"/>
<dbReference type="Gene3D" id="2.60.120.430">
    <property type="entry name" value="Galactose-binding lectin"/>
    <property type="match status" value="1"/>
</dbReference>
<evidence type="ECO:0000313" key="4">
    <source>
        <dbReference type="Proteomes" id="UP000326921"/>
    </source>
</evidence>
<name>A0A5Q0QEL0_9SPHI</name>
<dbReference type="EMBL" id="CP045652">
    <property type="protein sequence ID" value="QGA26198.1"/>
    <property type="molecule type" value="Genomic_DNA"/>
</dbReference>
<protein>
    <recommendedName>
        <fullName evidence="2">Glycoamylase-like domain-containing protein</fullName>
    </recommendedName>
</protein>
<sequence length="724" mass="82479">MRLKLIPILLLCLFSLKTNAETYPEVVFDNSLVNGTYARSLVEYNGKSWVENVNKHLLVSDTLFFTPGNALSLRYLSHPEGDWNVTIRYSRQKFHYRLASDDVLNFKLYVGSGHTKAEHLPSISIKQRDNQSVSLAVRNYVEGFKNGAWLNVRIPVKDFAGLNLEDPISGIIFRQLNEAKTMNQLFLDQIEFLPAKYPTVPLTSAAVLAKANAHANHVDLQWQVPLTPSIRYVKIYRSENNKDFEPIAIRPTYMQRCLDYVPVLDKKYYYKIAWLDFNYKESPLSAVQEVEPKQVSDEELFNIIQIAHINYFVENYDINTGMHMPFRMKEKAIVSVKETGGAILSLMVGVEKGFISRPLFISRVKRIVNFLAKAQNKHGFFPSYYDGRKGIPEHFDRRPQYDIESSAAIMEALLVVRQYLKGDEETETEIRRGITDIWERMDWKAVTLPNAPHILRSNLDMLDDYFIAEPIVGVNQGLNAYMLAMASTRSNIPISSFVDAIEHKYVPIPEAPALLAVDSATVDTLKQNSMFPDGSDIVTQDSLQRVSNLQDTMMYGVSLPFGAPEGNLLEMYRPFVTINPKLAKLKDYNLAEVVGKYASVVKRRDNEIGVGTSNSDIWGFQERRDSIGTFRINPAISVASIFVDSQGAKKSLHALYHEFGAFLFTEYGFRSWVDLRSNDVSDEYVASNQANVALLLENAKTGFIWKLYQQIPEIQAVEQRLFKK</sequence>